<organism evidence="4 5">
    <name type="scientific">Caulifigura coniformis</name>
    <dbReference type="NCBI Taxonomy" id="2527983"/>
    <lineage>
        <taxon>Bacteria</taxon>
        <taxon>Pseudomonadati</taxon>
        <taxon>Planctomycetota</taxon>
        <taxon>Planctomycetia</taxon>
        <taxon>Planctomycetales</taxon>
        <taxon>Planctomycetaceae</taxon>
        <taxon>Caulifigura</taxon>
    </lineage>
</organism>
<evidence type="ECO:0000256" key="1">
    <source>
        <dbReference type="ARBA" id="ARBA00022679"/>
    </source>
</evidence>
<dbReference type="FunCoup" id="A0A517SFB7">
    <property type="interactions" value="36"/>
</dbReference>
<keyword evidence="5" id="KW-1185">Reference proteome</keyword>
<dbReference type="PROSITE" id="PS51186">
    <property type="entry name" value="GNAT"/>
    <property type="match status" value="1"/>
</dbReference>
<dbReference type="KEGG" id="ccos:Pan44_28730"/>
<dbReference type="InterPro" id="IPR050832">
    <property type="entry name" value="Bact_Acetyltransf"/>
</dbReference>
<evidence type="ECO:0000313" key="5">
    <source>
        <dbReference type="Proteomes" id="UP000315700"/>
    </source>
</evidence>
<accession>A0A517SFB7</accession>
<dbReference type="SUPFAM" id="SSF55729">
    <property type="entry name" value="Acyl-CoA N-acyltransferases (Nat)"/>
    <property type="match status" value="1"/>
</dbReference>
<proteinExistence type="predicted"/>
<dbReference type="InParanoid" id="A0A517SFB7"/>
<evidence type="ECO:0000259" key="3">
    <source>
        <dbReference type="PROSITE" id="PS51186"/>
    </source>
</evidence>
<name>A0A517SFB7_9PLAN</name>
<dbReference type="EMBL" id="CP036271">
    <property type="protein sequence ID" value="QDT54835.1"/>
    <property type="molecule type" value="Genomic_DNA"/>
</dbReference>
<dbReference type="OrthoDB" id="9805924at2"/>
<dbReference type="CDD" id="cd04301">
    <property type="entry name" value="NAT_SF"/>
    <property type="match status" value="1"/>
</dbReference>
<dbReference type="Pfam" id="PF00583">
    <property type="entry name" value="Acetyltransf_1"/>
    <property type="match status" value="1"/>
</dbReference>
<dbReference type="Proteomes" id="UP000315700">
    <property type="component" value="Chromosome"/>
</dbReference>
<feature type="domain" description="N-acetyltransferase" evidence="3">
    <location>
        <begin position="7"/>
        <end position="160"/>
    </location>
</feature>
<reference evidence="4 5" key="1">
    <citation type="submission" date="2019-02" db="EMBL/GenBank/DDBJ databases">
        <title>Deep-cultivation of Planctomycetes and their phenomic and genomic characterization uncovers novel biology.</title>
        <authorList>
            <person name="Wiegand S."/>
            <person name="Jogler M."/>
            <person name="Boedeker C."/>
            <person name="Pinto D."/>
            <person name="Vollmers J."/>
            <person name="Rivas-Marin E."/>
            <person name="Kohn T."/>
            <person name="Peeters S.H."/>
            <person name="Heuer A."/>
            <person name="Rast P."/>
            <person name="Oberbeckmann S."/>
            <person name="Bunk B."/>
            <person name="Jeske O."/>
            <person name="Meyerdierks A."/>
            <person name="Storesund J.E."/>
            <person name="Kallscheuer N."/>
            <person name="Luecker S."/>
            <person name="Lage O.M."/>
            <person name="Pohl T."/>
            <person name="Merkel B.J."/>
            <person name="Hornburger P."/>
            <person name="Mueller R.-W."/>
            <person name="Bruemmer F."/>
            <person name="Labrenz M."/>
            <person name="Spormann A.M."/>
            <person name="Op den Camp H."/>
            <person name="Overmann J."/>
            <person name="Amann R."/>
            <person name="Jetten M.S.M."/>
            <person name="Mascher T."/>
            <person name="Medema M.H."/>
            <person name="Devos D.P."/>
            <person name="Kaster A.-K."/>
            <person name="Ovreas L."/>
            <person name="Rohde M."/>
            <person name="Galperin M.Y."/>
            <person name="Jogler C."/>
        </authorList>
    </citation>
    <scope>NUCLEOTIDE SEQUENCE [LARGE SCALE GENOMIC DNA]</scope>
    <source>
        <strain evidence="4 5">Pan44</strain>
    </source>
</reference>
<dbReference type="Gene3D" id="3.40.630.30">
    <property type="match status" value="1"/>
</dbReference>
<sequence length="160" mass="18007">MSSSTGFQVRPAGPDDAEIIAQFNCLLAEETEHTRLDPPTVLAGVKQLLADPSKGRYLVAEEDGKVIGQLAHTREWSDWRNGDLWWIQSVYVRQGHRGGGVFRALYEHLEAMARESGQVVGIRLYVEQHNEKAQSAYQRLGLAKTDYQVMQKVWLPLADS</sequence>
<dbReference type="GO" id="GO:0016747">
    <property type="term" value="F:acyltransferase activity, transferring groups other than amino-acyl groups"/>
    <property type="evidence" value="ECO:0007669"/>
    <property type="project" value="InterPro"/>
</dbReference>
<dbReference type="InterPro" id="IPR000182">
    <property type="entry name" value="GNAT_dom"/>
</dbReference>
<dbReference type="AlphaFoldDB" id="A0A517SFB7"/>
<keyword evidence="2" id="KW-0012">Acyltransferase</keyword>
<protein>
    <submittedName>
        <fullName evidence="4">Putative acetyltransferase</fullName>
    </submittedName>
</protein>
<keyword evidence="1 4" id="KW-0808">Transferase</keyword>
<dbReference type="InterPro" id="IPR016181">
    <property type="entry name" value="Acyl_CoA_acyltransferase"/>
</dbReference>
<dbReference type="PANTHER" id="PTHR43877">
    <property type="entry name" value="AMINOALKYLPHOSPHONATE N-ACETYLTRANSFERASE-RELATED-RELATED"/>
    <property type="match status" value="1"/>
</dbReference>
<evidence type="ECO:0000256" key="2">
    <source>
        <dbReference type="ARBA" id="ARBA00023315"/>
    </source>
</evidence>
<dbReference type="RefSeq" id="WP_145030657.1">
    <property type="nucleotide sequence ID" value="NZ_CP036271.1"/>
</dbReference>
<evidence type="ECO:0000313" key="4">
    <source>
        <dbReference type="EMBL" id="QDT54835.1"/>
    </source>
</evidence>
<gene>
    <name evidence="4" type="ORF">Pan44_28730</name>
</gene>